<reference evidence="1 3" key="1">
    <citation type="submission" date="2019-03" db="EMBL/GenBank/DDBJ databases">
        <title>Genomic Encyclopedia of Type Strains, Phase IV (KMG-IV): sequencing the most valuable type-strain genomes for metagenomic binning, comparative biology and taxonomic classification.</title>
        <authorList>
            <person name="Goeker M."/>
        </authorList>
    </citation>
    <scope>NUCLEOTIDE SEQUENCE [LARGE SCALE GENOMIC DNA]</scope>
    <source>
        <strain evidence="1 3">DSM 28140</strain>
    </source>
</reference>
<evidence type="ECO:0000313" key="4">
    <source>
        <dbReference type="Proteomes" id="UP000305526"/>
    </source>
</evidence>
<dbReference type="Proteomes" id="UP000305526">
    <property type="component" value="Unassembled WGS sequence"/>
</dbReference>
<keyword evidence="4" id="KW-1185">Reference proteome</keyword>
<protein>
    <submittedName>
        <fullName evidence="1">Putative HicB family RNase H-like nuclease</fullName>
    </submittedName>
    <submittedName>
        <fullName evidence="2">Type II toxin-antitoxin system HicB family antitoxin</fullName>
    </submittedName>
</protein>
<dbReference type="Proteomes" id="UP000294619">
    <property type="component" value="Unassembled WGS sequence"/>
</dbReference>
<dbReference type="InterPro" id="IPR035069">
    <property type="entry name" value="TTHA1013/TTHA0281-like"/>
</dbReference>
<gene>
    <name evidence="1" type="ORF">EDC16_10464</name>
    <name evidence="2" type="ORF">FHQ21_10535</name>
</gene>
<dbReference type="EMBL" id="VDGV01000107">
    <property type="protein sequence ID" value="TNG89003.1"/>
    <property type="molecule type" value="Genomic_DNA"/>
</dbReference>
<reference evidence="2 4" key="2">
    <citation type="submission" date="2019-05" db="EMBL/GenBank/DDBJ databases">
        <title>Pasteurellaceae isolates from reptiles.</title>
        <authorList>
            <person name="Bojesen A.M."/>
            <person name="Lund E."/>
        </authorList>
    </citation>
    <scope>NUCLEOTIDE SEQUENCE [LARGE SCALE GENOMIC DNA]</scope>
    <source>
        <strain evidence="2 4">ELNT2x</strain>
    </source>
</reference>
<evidence type="ECO:0000313" key="1">
    <source>
        <dbReference type="EMBL" id="TCV87876.1"/>
    </source>
</evidence>
<sequence>METMKFKGFVGSIEISISDNILHGKLLHINGLITYEAETPSALESAFHDAVEDYLADCEARGINPQKPCSGKFNVRIEPEKHRAISSIALKHHTTINALTKEAIDLVIEKYNSSATLKSHSVVGLQ</sequence>
<comment type="caution">
    <text evidence="1">The sequence shown here is derived from an EMBL/GenBank/DDBJ whole genome shotgun (WGS) entry which is preliminary data.</text>
</comment>
<dbReference type="InterPro" id="IPR008651">
    <property type="entry name" value="Uncharacterised_HicB"/>
</dbReference>
<dbReference type="AlphaFoldDB" id="A0A4R3Y7P9"/>
<proteinExistence type="predicted"/>
<accession>A0A4R3Y7P9</accession>
<dbReference type="EMBL" id="SMCP01000004">
    <property type="protein sequence ID" value="TCV87876.1"/>
    <property type="molecule type" value="Genomic_DNA"/>
</dbReference>
<evidence type="ECO:0000313" key="2">
    <source>
        <dbReference type="EMBL" id="TNG89003.1"/>
    </source>
</evidence>
<evidence type="ECO:0000313" key="3">
    <source>
        <dbReference type="Proteomes" id="UP000294619"/>
    </source>
</evidence>
<dbReference type="SUPFAM" id="SSF143100">
    <property type="entry name" value="TTHA1013/TTHA0281-like"/>
    <property type="match status" value="1"/>
</dbReference>
<dbReference type="Pfam" id="PF05534">
    <property type="entry name" value="HicB"/>
    <property type="match status" value="1"/>
</dbReference>
<organism evidence="1 3">
    <name type="scientific">Testudinibacter aquarius</name>
    <dbReference type="NCBI Taxonomy" id="1524974"/>
    <lineage>
        <taxon>Bacteria</taxon>
        <taxon>Pseudomonadati</taxon>
        <taxon>Pseudomonadota</taxon>
        <taxon>Gammaproteobacteria</taxon>
        <taxon>Pasteurellales</taxon>
        <taxon>Pasteurellaceae</taxon>
        <taxon>Testudinibacter</taxon>
    </lineage>
</organism>
<dbReference type="RefSeq" id="WP_132966111.1">
    <property type="nucleotide sequence ID" value="NZ_LEKL01000005.1"/>
</dbReference>
<name>A0A4R3Y7P9_9PAST</name>